<feature type="compositionally biased region" description="Low complexity" evidence="1">
    <location>
        <begin position="132"/>
        <end position="144"/>
    </location>
</feature>
<feature type="compositionally biased region" description="Polar residues" evidence="1">
    <location>
        <begin position="224"/>
        <end position="243"/>
    </location>
</feature>
<evidence type="ECO:0000313" key="3">
    <source>
        <dbReference type="Proteomes" id="UP000054144"/>
    </source>
</evidence>
<feature type="region of interest" description="Disordered" evidence="1">
    <location>
        <begin position="112"/>
        <end position="302"/>
    </location>
</feature>
<dbReference type="AlphaFoldDB" id="A0A0D7AEB2"/>
<evidence type="ECO:0000256" key="1">
    <source>
        <dbReference type="SAM" id="MobiDB-lite"/>
    </source>
</evidence>
<sequence length="387" mass="42671">MSIRAVQRRRRLLEIETEQRMEEMEALKMTAEQLQVLMTSFQGVAFEFTDLDGMTWSHSDLRQRRHPAPVESPTSTFAVLTNAHLESFSPDDTIRVSIVKCAHADSDPVVVEHPENLKRKTFRPRMHNRTRSSSQIQSSSSSPSVFTQAPPTPSASSMPSYDAPPVPPMSPHDISSVPITPTPHTTKRTFSPSSTIRQLCPPRSFTRLLSSQQQGSPGTPAYDSFNSAFTNSTPGGPQPVTSRARTRSPVKGLFDASGSHTLDTLIIPGHDPQSVGTVRGRRKPPGLSNPPSDVCTSDACEPPPTPTIPSLYAFPTSPEMPVTKPQLREWRLETDPFASHTIDDEFKDDLDTPIAPRVHSMWPSVYTQTATIGTVKRKRSRQGTNGL</sequence>
<dbReference type="EMBL" id="KN881721">
    <property type="protein sequence ID" value="KIY49677.1"/>
    <property type="molecule type" value="Genomic_DNA"/>
</dbReference>
<organism evidence="2 3">
    <name type="scientific">Fistulina hepatica ATCC 64428</name>
    <dbReference type="NCBI Taxonomy" id="1128425"/>
    <lineage>
        <taxon>Eukaryota</taxon>
        <taxon>Fungi</taxon>
        <taxon>Dikarya</taxon>
        <taxon>Basidiomycota</taxon>
        <taxon>Agaricomycotina</taxon>
        <taxon>Agaricomycetes</taxon>
        <taxon>Agaricomycetidae</taxon>
        <taxon>Agaricales</taxon>
        <taxon>Fistulinaceae</taxon>
        <taxon>Fistulina</taxon>
    </lineage>
</organism>
<keyword evidence="3" id="KW-1185">Reference proteome</keyword>
<reference evidence="2 3" key="1">
    <citation type="journal article" date="2015" name="Fungal Genet. Biol.">
        <title>Evolution of novel wood decay mechanisms in Agaricales revealed by the genome sequences of Fistulina hepatica and Cylindrobasidium torrendii.</title>
        <authorList>
            <person name="Floudas D."/>
            <person name="Held B.W."/>
            <person name="Riley R."/>
            <person name="Nagy L.G."/>
            <person name="Koehler G."/>
            <person name="Ransdell A.S."/>
            <person name="Younus H."/>
            <person name="Chow J."/>
            <person name="Chiniquy J."/>
            <person name="Lipzen A."/>
            <person name="Tritt A."/>
            <person name="Sun H."/>
            <person name="Haridas S."/>
            <person name="LaButti K."/>
            <person name="Ohm R.A."/>
            <person name="Kues U."/>
            <person name="Blanchette R.A."/>
            <person name="Grigoriev I.V."/>
            <person name="Minto R.E."/>
            <person name="Hibbett D.S."/>
        </authorList>
    </citation>
    <scope>NUCLEOTIDE SEQUENCE [LARGE SCALE GENOMIC DNA]</scope>
    <source>
        <strain evidence="2 3">ATCC 64428</strain>
    </source>
</reference>
<evidence type="ECO:0000313" key="2">
    <source>
        <dbReference type="EMBL" id="KIY49677.1"/>
    </source>
</evidence>
<name>A0A0D7AEB2_9AGAR</name>
<feature type="compositionally biased region" description="Basic residues" evidence="1">
    <location>
        <begin position="119"/>
        <end position="130"/>
    </location>
</feature>
<dbReference type="Proteomes" id="UP000054144">
    <property type="component" value="Unassembled WGS sequence"/>
</dbReference>
<gene>
    <name evidence="2" type="ORF">FISHEDRAFT_57945</name>
</gene>
<dbReference type="OrthoDB" id="2757916at2759"/>
<accession>A0A0D7AEB2</accession>
<proteinExistence type="predicted"/>
<feature type="compositionally biased region" description="Polar residues" evidence="1">
    <location>
        <begin position="177"/>
        <end position="197"/>
    </location>
</feature>
<feature type="compositionally biased region" description="Polar residues" evidence="1">
    <location>
        <begin position="207"/>
        <end position="217"/>
    </location>
</feature>
<protein>
    <submittedName>
        <fullName evidence="2">Uncharacterized protein</fullName>
    </submittedName>
</protein>